<name>A0A0W0Z1G6_9GAMM</name>
<dbReference type="STRING" id="45074.Lsan_1796"/>
<evidence type="ECO:0000313" key="2">
    <source>
        <dbReference type="Proteomes" id="UP000054703"/>
    </source>
</evidence>
<dbReference type="Pfam" id="PF21732">
    <property type="entry name" value="DUF6864"/>
    <property type="match status" value="1"/>
</dbReference>
<dbReference type="Proteomes" id="UP000054703">
    <property type="component" value="Unassembled WGS sequence"/>
</dbReference>
<proteinExistence type="predicted"/>
<protein>
    <submittedName>
        <fullName evidence="1">Uncharacterized protein</fullName>
    </submittedName>
</protein>
<sequence length="134" mass="14780">MNQINSTIMSGKKQLILSDTVCFNPLDGLKIIVPTSAGPTTIGLDNHLIFNLLFAYNDNANKGKYVTRTEGKTITISIENFGGSLLSGTTTPIAFHIGKETLFLYFTGLLLTDNEQQNPKLLQFTFSIYKENSL</sequence>
<dbReference type="EMBL" id="LNYU01000035">
    <property type="protein sequence ID" value="KTD62659.1"/>
    <property type="molecule type" value="Genomic_DNA"/>
</dbReference>
<comment type="caution">
    <text evidence="1">The sequence shown here is derived from an EMBL/GenBank/DDBJ whole genome shotgun (WGS) entry which is preliminary data.</text>
</comment>
<keyword evidence="2" id="KW-1185">Reference proteome</keyword>
<gene>
    <name evidence="1" type="ORF">Lsan_1796</name>
</gene>
<dbReference type="AlphaFoldDB" id="A0A0W0Z1G6"/>
<dbReference type="PATRIC" id="fig|45074.5.peg.1910"/>
<organism evidence="1 2">
    <name type="scientific">Legionella santicrucis</name>
    <dbReference type="NCBI Taxonomy" id="45074"/>
    <lineage>
        <taxon>Bacteria</taxon>
        <taxon>Pseudomonadati</taxon>
        <taxon>Pseudomonadota</taxon>
        <taxon>Gammaproteobacteria</taxon>
        <taxon>Legionellales</taxon>
        <taxon>Legionellaceae</taxon>
        <taxon>Legionella</taxon>
    </lineage>
</organism>
<accession>A0A0W0Z1G6</accession>
<dbReference type="RefSeq" id="WP_133134351.1">
    <property type="nucleotide sequence ID" value="NZ_CAAAIH010000042.1"/>
</dbReference>
<dbReference type="InterPro" id="IPR049197">
    <property type="entry name" value="DUF6864"/>
</dbReference>
<reference evidence="1 2" key="1">
    <citation type="submission" date="2015-11" db="EMBL/GenBank/DDBJ databases">
        <title>Genomic analysis of 38 Legionella species identifies large and diverse effector repertoires.</title>
        <authorList>
            <person name="Burstein D."/>
            <person name="Amaro F."/>
            <person name="Zusman T."/>
            <person name="Lifshitz Z."/>
            <person name="Cohen O."/>
            <person name="Gilbert J.A."/>
            <person name="Pupko T."/>
            <person name="Shuman H.A."/>
            <person name="Segal G."/>
        </authorList>
    </citation>
    <scope>NUCLEOTIDE SEQUENCE [LARGE SCALE GENOMIC DNA]</scope>
    <source>
        <strain evidence="1 2">SC-63-C7</strain>
    </source>
</reference>
<evidence type="ECO:0000313" key="1">
    <source>
        <dbReference type="EMBL" id="KTD62659.1"/>
    </source>
</evidence>
<dbReference type="OrthoDB" id="9996691at2"/>